<dbReference type="AlphaFoldDB" id="A0AAD3TKE8"/>
<dbReference type="Proteomes" id="UP001279734">
    <property type="component" value="Unassembled WGS sequence"/>
</dbReference>
<gene>
    <name evidence="1" type="ORF">Nepgr_032612</name>
</gene>
<comment type="caution">
    <text evidence="1">The sequence shown here is derived from an EMBL/GenBank/DDBJ whole genome shotgun (WGS) entry which is preliminary data.</text>
</comment>
<name>A0AAD3TKE8_NEPGR</name>
<organism evidence="1 2">
    <name type="scientific">Nepenthes gracilis</name>
    <name type="common">Slender pitcher plant</name>
    <dbReference type="NCBI Taxonomy" id="150966"/>
    <lineage>
        <taxon>Eukaryota</taxon>
        <taxon>Viridiplantae</taxon>
        <taxon>Streptophyta</taxon>
        <taxon>Embryophyta</taxon>
        <taxon>Tracheophyta</taxon>
        <taxon>Spermatophyta</taxon>
        <taxon>Magnoliopsida</taxon>
        <taxon>eudicotyledons</taxon>
        <taxon>Gunneridae</taxon>
        <taxon>Pentapetalae</taxon>
        <taxon>Caryophyllales</taxon>
        <taxon>Nepenthaceae</taxon>
        <taxon>Nepenthes</taxon>
    </lineage>
</organism>
<keyword evidence="2" id="KW-1185">Reference proteome</keyword>
<evidence type="ECO:0000313" key="1">
    <source>
        <dbReference type="EMBL" id="GMH30769.1"/>
    </source>
</evidence>
<sequence>MSPIKTAPLIDVSGPKLIPTSNSFNALREHLLRESTDIIAQLMIHQLDDASPKVIPDSNLNPTTKPTRPKVVVVREAYYATPSVAPPCNAAPADPSALPGCDSSTSTYVPTDTSPPARGFWVMGPRVRWGQSL</sequence>
<accession>A0AAD3TKE8</accession>
<proteinExistence type="predicted"/>
<protein>
    <submittedName>
        <fullName evidence="1">Uncharacterized protein</fullName>
    </submittedName>
</protein>
<dbReference type="EMBL" id="BSYO01000039">
    <property type="protein sequence ID" value="GMH30769.1"/>
    <property type="molecule type" value="Genomic_DNA"/>
</dbReference>
<reference evidence="1" key="1">
    <citation type="submission" date="2023-05" db="EMBL/GenBank/DDBJ databases">
        <title>Nepenthes gracilis genome sequencing.</title>
        <authorList>
            <person name="Fukushima K."/>
        </authorList>
    </citation>
    <scope>NUCLEOTIDE SEQUENCE</scope>
    <source>
        <strain evidence="1">SING2019-196</strain>
    </source>
</reference>
<evidence type="ECO:0000313" key="2">
    <source>
        <dbReference type="Proteomes" id="UP001279734"/>
    </source>
</evidence>